<name>A0A1E4SSJ8_9ASCO</name>
<protein>
    <submittedName>
        <fullName evidence="1">Uncharacterized protein</fullName>
    </submittedName>
</protein>
<accession>A0A1E4SSJ8</accession>
<dbReference type="AlphaFoldDB" id="A0A1E4SSJ8"/>
<sequence length="271" mass="31339">MKNFKFKHAELTGSISDINEGEVIVEPEREQQVINNIEIEEQLTINRNLSITADKKRLTQLIGIDSFNGDGLCYLKLFSPHMRNGIKRELLRYPLHSRVVNYFKLINDLSLDIDNKDNIIPSTVNLVSVCVYGDFMHINNVLEINDNNFSSMSKRARCMFISALKNVDPKTLKDSTLDLGIDKISLNLSEDCIINWQKIKHKYNEGFNIITISEFLNYKNSDCIYVGGWRSYVGFRDDPDYAQSQTSTTYNVFILFEKFAFFAIKKLYKIV</sequence>
<gene>
    <name evidence="1" type="ORF">CANARDRAFT_20363</name>
</gene>
<proteinExistence type="predicted"/>
<evidence type="ECO:0000313" key="2">
    <source>
        <dbReference type="Proteomes" id="UP000094801"/>
    </source>
</evidence>
<dbReference type="Proteomes" id="UP000094801">
    <property type="component" value="Unassembled WGS sequence"/>
</dbReference>
<dbReference type="EMBL" id="KV453902">
    <property type="protein sequence ID" value="ODV82490.1"/>
    <property type="molecule type" value="Genomic_DNA"/>
</dbReference>
<organism evidence="1 2">
    <name type="scientific">[Candida] arabinofermentans NRRL YB-2248</name>
    <dbReference type="NCBI Taxonomy" id="983967"/>
    <lineage>
        <taxon>Eukaryota</taxon>
        <taxon>Fungi</taxon>
        <taxon>Dikarya</taxon>
        <taxon>Ascomycota</taxon>
        <taxon>Saccharomycotina</taxon>
        <taxon>Pichiomycetes</taxon>
        <taxon>Pichiales</taxon>
        <taxon>Pichiaceae</taxon>
        <taxon>Ogataea</taxon>
        <taxon>Ogataea/Candida clade</taxon>
    </lineage>
</organism>
<reference evidence="2" key="1">
    <citation type="submission" date="2016-04" db="EMBL/GenBank/DDBJ databases">
        <title>Comparative genomics of biotechnologically important yeasts.</title>
        <authorList>
            <consortium name="DOE Joint Genome Institute"/>
            <person name="Riley R."/>
            <person name="Haridas S."/>
            <person name="Wolfe K.H."/>
            <person name="Lopes M.R."/>
            <person name="Hittinger C.T."/>
            <person name="Goker M."/>
            <person name="Salamov A."/>
            <person name="Wisecaver J."/>
            <person name="Long T.M."/>
            <person name="Aerts A.L."/>
            <person name="Barry K."/>
            <person name="Choi C."/>
            <person name="Clum A."/>
            <person name="Coughlan A.Y."/>
            <person name="Deshpande S."/>
            <person name="Douglass A.P."/>
            <person name="Hanson S.J."/>
            <person name="Klenk H.-P."/>
            <person name="Labutti K."/>
            <person name="Lapidus A."/>
            <person name="Lindquist E."/>
            <person name="Lipzen A."/>
            <person name="Meier-Kolthoff J.P."/>
            <person name="Ohm R.A."/>
            <person name="Otillar R.P."/>
            <person name="Pangilinan J."/>
            <person name="Peng Y."/>
            <person name="Rokas A."/>
            <person name="Rosa C.A."/>
            <person name="Scheuner C."/>
            <person name="Sibirny A.A."/>
            <person name="Slot J.C."/>
            <person name="Stielow J.B."/>
            <person name="Sun H."/>
            <person name="Kurtzman C.P."/>
            <person name="Blackwell M."/>
            <person name="Grigoriev I.V."/>
            <person name="Jeffries T.W."/>
        </authorList>
    </citation>
    <scope>NUCLEOTIDE SEQUENCE [LARGE SCALE GENOMIC DNA]</scope>
    <source>
        <strain evidence="2">NRRL YB-2248</strain>
    </source>
</reference>
<evidence type="ECO:0000313" key="1">
    <source>
        <dbReference type="EMBL" id="ODV82490.1"/>
    </source>
</evidence>
<keyword evidence="2" id="KW-1185">Reference proteome</keyword>